<evidence type="ECO:0000256" key="3">
    <source>
        <dbReference type="ARBA" id="ARBA00022475"/>
    </source>
</evidence>
<reference evidence="9 10" key="1">
    <citation type="submission" date="2018-02" db="EMBL/GenBank/DDBJ databases">
        <title>Genomic Encyclopedia of Archaeal and Bacterial Type Strains, Phase II (KMG-II): from individual species to whole genera.</title>
        <authorList>
            <person name="Goeker M."/>
        </authorList>
    </citation>
    <scope>NUCLEOTIDE SEQUENCE [LARGE SCALE GENOMIC DNA]</scope>
    <source>
        <strain evidence="9 10">DSM 22857</strain>
    </source>
</reference>
<dbReference type="RefSeq" id="WP_104430875.1">
    <property type="nucleotide sequence ID" value="NZ_PTJD01000001.1"/>
</dbReference>
<comment type="subcellular location">
    <subcellularLocation>
        <location evidence="1 7">Cell membrane</location>
        <topology evidence="1 7">Multi-pass membrane protein</topology>
    </subcellularLocation>
</comment>
<dbReference type="EMBL" id="PTJD01000001">
    <property type="protein sequence ID" value="PPK98457.1"/>
    <property type="molecule type" value="Genomic_DNA"/>
</dbReference>
<evidence type="ECO:0000256" key="2">
    <source>
        <dbReference type="ARBA" id="ARBA00022448"/>
    </source>
</evidence>
<feature type="transmembrane region" description="Helical" evidence="7">
    <location>
        <begin position="75"/>
        <end position="99"/>
    </location>
</feature>
<keyword evidence="2 7" id="KW-0813">Transport</keyword>
<evidence type="ECO:0000313" key="10">
    <source>
        <dbReference type="Proteomes" id="UP000239485"/>
    </source>
</evidence>
<feature type="domain" description="ABC transmembrane type-1" evidence="8">
    <location>
        <begin position="75"/>
        <end position="265"/>
    </location>
</feature>
<dbReference type="InterPro" id="IPR035906">
    <property type="entry name" value="MetI-like_sf"/>
</dbReference>
<dbReference type="InterPro" id="IPR010065">
    <property type="entry name" value="AA_ABC_transptr_permease_3TM"/>
</dbReference>
<dbReference type="GO" id="GO:0022857">
    <property type="term" value="F:transmembrane transporter activity"/>
    <property type="evidence" value="ECO:0007669"/>
    <property type="project" value="InterPro"/>
</dbReference>
<dbReference type="CDD" id="cd06261">
    <property type="entry name" value="TM_PBP2"/>
    <property type="match status" value="1"/>
</dbReference>
<accession>A0A2S6IVR6</accession>
<dbReference type="Gene3D" id="1.10.3720.10">
    <property type="entry name" value="MetI-like"/>
    <property type="match status" value="1"/>
</dbReference>
<dbReference type="AlphaFoldDB" id="A0A2S6IVR6"/>
<dbReference type="SUPFAM" id="SSF161098">
    <property type="entry name" value="MetI-like"/>
    <property type="match status" value="1"/>
</dbReference>
<keyword evidence="10" id="KW-1185">Reference proteome</keyword>
<dbReference type="GO" id="GO:0006865">
    <property type="term" value="P:amino acid transport"/>
    <property type="evidence" value="ECO:0007669"/>
    <property type="project" value="TreeGrafter"/>
</dbReference>
<protein>
    <submittedName>
        <fullName evidence="9">Glutamate transport system permease protein</fullName>
    </submittedName>
</protein>
<dbReference type="PANTHER" id="PTHR30614:SF21">
    <property type="entry name" value="AMINO ACID ABC TRANSPORTER PERMEASE"/>
    <property type="match status" value="1"/>
</dbReference>
<proteinExistence type="inferred from homology"/>
<dbReference type="OrthoDB" id="4543034at2"/>
<dbReference type="InterPro" id="IPR043429">
    <property type="entry name" value="ArtM/GltK/GlnP/TcyL/YhdX-like"/>
</dbReference>
<keyword evidence="3" id="KW-1003">Cell membrane</keyword>
<feature type="transmembrane region" description="Helical" evidence="7">
    <location>
        <begin position="244"/>
        <end position="261"/>
    </location>
</feature>
<feature type="transmembrane region" description="Helical" evidence="7">
    <location>
        <begin position="111"/>
        <end position="132"/>
    </location>
</feature>
<evidence type="ECO:0000256" key="6">
    <source>
        <dbReference type="ARBA" id="ARBA00023136"/>
    </source>
</evidence>
<dbReference type="PROSITE" id="PS50928">
    <property type="entry name" value="ABC_TM1"/>
    <property type="match status" value="1"/>
</dbReference>
<comment type="caution">
    <text evidence="9">The sequence shown here is derived from an EMBL/GenBank/DDBJ whole genome shotgun (WGS) entry which is preliminary data.</text>
</comment>
<keyword evidence="4 7" id="KW-0812">Transmembrane</keyword>
<dbReference type="Pfam" id="PF00528">
    <property type="entry name" value="BPD_transp_1"/>
    <property type="match status" value="1"/>
</dbReference>
<evidence type="ECO:0000313" key="9">
    <source>
        <dbReference type="EMBL" id="PPK98457.1"/>
    </source>
</evidence>
<gene>
    <name evidence="9" type="ORF">CLV92_101152</name>
</gene>
<dbReference type="PANTHER" id="PTHR30614">
    <property type="entry name" value="MEMBRANE COMPONENT OF AMINO ACID ABC TRANSPORTER"/>
    <property type="match status" value="1"/>
</dbReference>
<sequence>MSAPQAVLFDAPGPRARRRILIASVVAGLAVLALLVVAVLRLVERGQFDAEKWAPLVDPSTKEFPQVWGLLLDGLLVTLQAAALAVVASLLIGVTLAAVRLSLGRAGRMPLVALMELLRGLPVVVTILYVYVVFLATGLDVEQFWALVVGLTLYNCVIIAEITRAGVQSLPKGQVEAGLAVGLTKSQVMRLIQLPQALRAMLPAIISQLVVILKDTALAIVVLNSVHDLMWHANKIRIFLDNPLQTYFVVAVIYILLNLVLDRLAHWTQRRLSRAGTEKVVDEANAPVEGEPRRSTTA</sequence>
<evidence type="ECO:0000256" key="4">
    <source>
        <dbReference type="ARBA" id="ARBA00022692"/>
    </source>
</evidence>
<keyword evidence="5 7" id="KW-1133">Transmembrane helix</keyword>
<evidence type="ECO:0000256" key="7">
    <source>
        <dbReference type="RuleBase" id="RU363032"/>
    </source>
</evidence>
<evidence type="ECO:0000256" key="5">
    <source>
        <dbReference type="ARBA" id="ARBA00022989"/>
    </source>
</evidence>
<feature type="transmembrane region" description="Helical" evidence="7">
    <location>
        <begin position="20"/>
        <end position="43"/>
    </location>
</feature>
<dbReference type="NCBIfam" id="TIGR01726">
    <property type="entry name" value="HEQRo_perm_3TM"/>
    <property type="match status" value="1"/>
</dbReference>
<keyword evidence="6 7" id="KW-0472">Membrane</keyword>
<feature type="transmembrane region" description="Helical" evidence="7">
    <location>
        <begin position="144"/>
        <end position="162"/>
    </location>
</feature>
<dbReference type="GO" id="GO:0043190">
    <property type="term" value="C:ATP-binding cassette (ABC) transporter complex"/>
    <property type="evidence" value="ECO:0007669"/>
    <property type="project" value="InterPro"/>
</dbReference>
<evidence type="ECO:0000256" key="1">
    <source>
        <dbReference type="ARBA" id="ARBA00004651"/>
    </source>
</evidence>
<name>A0A2S6IVR6_9ACTN</name>
<comment type="similarity">
    <text evidence="7">Belongs to the binding-protein-dependent transport system permease family.</text>
</comment>
<feature type="transmembrane region" description="Helical" evidence="7">
    <location>
        <begin position="200"/>
        <end position="224"/>
    </location>
</feature>
<evidence type="ECO:0000259" key="8">
    <source>
        <dbReference type="PROSITE" id="PS50928"/>
    </source>
</evidence>
<organism evidence="9 10">
    <name type="scientific">Kineococcus xinjiangensis</name>
    <dbReference type="NCBI Taxonomy" id="512762"/>
    <lineage>
        <taxon>Bacteria</taxon>
        <taxon>Bacillati</taxon>
        <taxon>Actinomycetota</taxon>
        <taxon>Actinomycetes</taxon>
        <taxon>Kineosporiales</taxon>
        <taxon>Kineosporiaceae</taxon>
        <taxon>Kineococcus</taxon>
    </lineage>
</organism>
<dbReference type="InterPro" id="IPR000515">
    <property type="entry name" value="MetI-like"/>
</dbReference>
<dbReference type="Proteomes" id="UP000239485">
    <property type="component" value="Unassembled WGS sequence"/>
</dbReference>